<comment type="caution">
    <text evidence="2">The sequence shown here is derived from an EMBL/GenBank/DDBJ whole genome shotgun (WGS) entry which is preliminary data.</text>
</comment>
<organism evidence="2 3">
    <name type="scientific">Aspergillus brasiliensis</name>
    <dbReference type="NCBI Taxonomy" id="319629"/>
    <lineage>
        <taxon>Eukaryota</taxon>
        <taxon>Fungi</taxon>
        <taxon>Dikarya</taxon>
        <taxon>Ascomycota</taxon>
        <taxon>Pezizomycotina</taxon>
        <taxon>Eurotiomycetes</taxon>
        <taxon>Eurotiomycetidae</taxon>
        <taxon>Eurotiales</taxon>
        <taxon>Aspergillaceae</taxon>
        <taxon>Aspergillus</taxon>
        <taxon>Aspergillus subgen. Circumdati</taxon>
    </lineage>
</organism>
<name>A0A9W5Z0I5_9EURO</name>
<dbReference type="EMBL" id="BROQ01000184">
    <property type="protein sequence ID" value="GKZ27134.1"/>
    <property type="molecule type" value="Genomic_DNA"/>
</dbReference>
<proteinExistence type="predicted"/>
<feature type="region of interest" description="Disordered" evidence="1">
    <location>
        <begin position="340"/>
        <end position="378"/>
    </location>
</feature>
<evidence type="ECO:0000313" key="3">
    <source>
        <dbReference type="Proteomes" id="UP001143548"/>
    </source>
</evidence>
<evidence type="ECO:0000313" key="2">
    <source>
        <dbReference type="EMBL" id="GKZ27134.1"/>
    </source>
</evidence>
<reference evidence="2" key="1">
    <citation type="submission" date="2022-07" db="EMBL/GenBank/DDBJ databases">
        <title>Taxonomy of Aspergillus series Nigri: significant species reduction supported by multi-species coalescent approaches.</title>
        <authorList>
            <person name="Bian C."/>
            <person name="Kusuya Y."/>
            <person name="Sklenar F."/>
            <person name="D'hooge E."/>
            <person name="Yaguchi T."/>
            <person name="Takahashi H."/>
            <person name="Hubka V."/>
        </authorList>
    </citation>
    <scope>NUCLEOTIDE SEQUENCE</scope>
    <source>
        <strain evidence="2">CBS 733.88</strain>
    </source>
</reference>
<feature type="region of interest" description="Disordered" evidence="1">
    <location>
        <begin position="198"/>
        <end position="237"/>
    </location>
</feature>
<gene>
    <name evidence="2" type="ORF">AbraCBS73388_003774</name>
</gene>
<evidence type="ECO:0000256" key="1">
    <source>
        <dbReference type="SAM" id="MobiDB-lite"/>
    </source>
</evidence>
<feature type="compositionally biased region" description="Low complexity" evidence="1">
    <location>
        <begin position="201"/>
        <end position="226"/>
    </location>
</feature>
<feature type="region of interest" description="Disordered" evidence="1">
    <location>
        <begin position="439"/>
        <end position="460"/>
    </location>
</feature>
<accession>A0A9W5Z0I5</accession>
<protein>
    <submittedName>
        <fullName evidence="2">Uncharacterized protein</fullName>
    </submittedName>
</protein>
<dbReference type="Proteomes" id="UP001143548">
    <property type="component" value="Unassembled WGS sequence"/>
</dbReference>
<dbReference type="AlphaFoldDB" id="A0A9W5Z0I5"/>
<sequence length="681" mass="76653">MRDTDTEMAVEVFSKACNTIIEARELSQLVNQREFIDSLRKLWKKLPKTTKDEINKSSRRRLPRRTIIPEKIVIPAEDHANITKWLKNHDCFFVDDDDDNRVTTVDGYTCAISNIYKAVVKAELRHSKDNLRLRFFKVLFYHLKVRLGVKHFRDDTTNAIARIIHSTTDVTVGQIAKDIASWVNIGGKYDGLCRELAKQSATEPTTEPATEPATEPTTEPATEPATGHQDESENQTTFEDLSVADYRRYAYLGPLFYWPSDVTERSLKDIPHSGKRRDQKIKMFISRGFFEVDDKEAIDRLVGRLFSSIWVQMEAAMESHSCQATDEWRQPNRIPVFQAHGSGAPGLSTTAARSHDDVVSPSSGSAVSTDEELVSSDSSQSALSNTLAAAELHGASFATWQSVDERRQSLHFGYQGGDPRLTTRDISASTEAGDNLSTAAYSMSSHPSDPDFSTNCSVSSSCQNSRDRSHRFDMIEHGQPGNNHFDPMLFGVDTIPIQHTERGIFNPEQYGWDGFHRFDVDEHGQPGYHHFDPTLFGIDMVPAEHTERSIFNPEQYGWDGFHRFDVDEHGQPGYHHFDPMLFGFDAIPNEQPDIAAHTCQADDSFQANRHAVMPHVTGSMFTADDHHDHAPQVGESARTLNTSDHALYAFARDTYGHFLRCPIRETNLPGEAYSIRGLAQA</sequence>